<evidence type="ECO:0000256" key="1">
    <source>
        <dbReference type="SAM" id="MobiDB-lite"/>
    </source>
</evidence>
<dbReference type="PROSITE" id="PS50076">
    <property type="entry name" value="DNAJ_2"/>
    <property type="match status" value="1"/>
</dbReference>
<dbReference type="Gene3D" id="1.10.287.110">
    <property type="entry name" value="DnaJ domain"/>
    <property type="match status" value="1"/>
</dbReference>
<dbReference type="InterPro" id="IPR036869">
    <property type="entry name" value="J_dom_sf"/>
</dbReference>
<dbReference type="PANTHER" id="PTHR44303:SF2">
    <property type="entry name" value="DNAJ HOMOLOG SUBFAMILY C MEMBER 16"/>
    <property type="match status" value="1"/>
</dbReference>
<accession>A0AAN9JT09</accession>
<dbReference type="CDD" id="cd06257">
    <property type="entry name" value="DnaJ"/>
    <property type="match status" value="1"/>
</dbReference>
<name>A0AAN9JT09_CANGL</name>
<feature type="domain" description="J" evidence="3">
    <location>
        <begin position="48"/>
        <end position="110"/>
    </location>
</feature>
<evidence type="ECO:0000256" key="2">
    <source>
        <dbReference type="SAM" id="Phobius"/>
    </source>
</evidence>
<dbReference type="EMBL" id="JAYMYQ010000011">
    <property type="protein sequence ID" value="KAK7304643.1"/>
    <property type="molecule type" value="Genomic_DNA"/>
</dbReference>
<dbReference type="SUPFAM" id="SSF46565">
    <property type="entry name" value="Chaperone J-domain"/>
    <property type="match status" value="1"/>
</dbReference>
<evidence type="ECO:0000313" key="4">
    <source>
        <dbReference type="EMBL" id="KAK7304643.1"/>
    </source>
</evidence>
<feature type="compositionally biased region" description="Polar residues" evidence="1">
    <location>
        <begin position="711"/>
        <end position="734"/>
    </location>
</feature>
<keyword evidence="5" id="KW-1185">Reference proteome</keyword>
<feature type="compositionally biased region" description="Basic residues" evidence="1">
    <location>
        <begin position="742"/>
        <end position="752"/>
    </location>
</feature>
<evidence type="ECO:0000313" key="5">
    <source>
        <dbReference type="Proteomes" id="UP001367508"/>
    </source>
</evidence>
<reference evidence="4 5" key="1">
    <citation type="submission" date="2024-01" db="EMBL/GenBank/DDBJ databases">
        <title>The genomes of 5 underutilized Papilionoideae crops provide insights into root nodulation and disease resistanc.</title>
        <authorList>
            <person name="Jiang F."/>
        </authorList>
    </citation>
    <scope>NUCLEOTIDE SEQUENCE [LARGE SCALE GENOMIC DNA]</scope>
    <source>
        <strain evidence="4">LVBAO_FW01</strain>
        <tissue evidence="4">Leaves</tissue>
    </source>
</reference>
<proteinExistence type="predicted"/>
<dbReference type="InterPro" id="IPR001623">
    <property type="entry name" value="DnaJ_domain"/>
</dbReference>
<dbReference type="Proteomes" id="UP001367508">
    <property type="component" value="Unassembled WGS sequence"/>
</dbReference>
<comment type="caution">
    <text evidence="4">The sequence shown here is derived from an EMBL/GenBank/DDBJ whole genome shotgun (WGS) entry which is preliminary data.</text>
</comment>
<keyword evidence="2" id="KW-0472">Membrane</keyword>
<sequence length="778" mass="87406">MPRVSSTPSPSPVASMASILKAYALPIILFAGAMFYQLFLIPNAFPPSHYDVLQIESYSSVDKVKEAYGKLESKWNSAGEVSNIHEFLKIRYAYELLTNPLWKRDYDIFGIDEQLHIVESAKKHYAGKHISELEFPLLRASSGYIDHSSKVITASDFQSIFPDTKTWLIQAQGAFGCPLRQELYSSGSERCAQFSKSWNKIASLLDAVANIGMVELGEKELSMYLADRRSTGKLFFRNDELLILSSGTQCMLPGAVTATLRAEILDLLTTQEPLPTMLFIPVFVFAAEKILKEELEFGTGIPYLVAIPPGCRAAKCISRFDGELTIDKVTNWFATTVLALPQINYYSKESLVPNFLGKTSHHKVKVIFFSNTGERAAPFIRQAAKDYWAYASFAFILWREEESSYWWGAFEVESAPAIVFLKDPGVKPVVHHGSISHSVFLDMMENHKQQELPLLRSVNSMELGCDPRGYSRAGYDTIIWYCAIAVGRPSVELNRMRETMCRVQQLLSKDTHVDASSENQSLVPAVDAFKRRRLTFAWLDGEKQKDYCQFYLGHPASDHACGQRKGATDIPRLFVVRYLRNSSAVDLRTQEKTWKSLLVQNLINGSDQAGQFVAGYKDEVGVTQITHWLAKIISDGDSRDLPFFTLRTPNLVPDDTQPIWSNTPSINLKQNILGGVSGLSAYLEDPRVGPFLLLAGLISFGTIWLRRSQQVQPSKSNQPTSNQPSDSDKPSQTSSKEERKQRERNRSRKQSNKKPPPSITDLEPSDAYQMPMSDSDSE</sequence>
<keyword evidence="2" id="KW-1133">Transmembrane helix</keyword>
<feature type="transmembrane region" description="Helical" evidence="2">
    <location>
        <begin position="20"/>
        <end position="39"/>
    </location>
</feature>
<dbReference type="AlphaFoldDB" id="A0AAN9JT09"/>
<gene>
    <name evidence="4" type="ORF">VNO77_42528</name>
</gene>
<feature type="region of interest" description="Disordered" evidence="1">
    <location>
        <begin position="711"/>
        <end position="778"/>
    </location>
</feature>
<keyword evidence="2" id="KW-0812">Transmembrane</keyword>
<dbReference type="InterPro" id="IPR052448">
    <property type="entry name" value="DnaJ_C16_autophagy_reg"/>
</dbReference>
<evidence type="ECO:0000259" key="3">
    <source>
        <dbReference type="PROSITE" id="PS50076"/>
    </source>
</evidence>
<protein>
    <recommendedName>
        <fullName evidence="3">J domain-containing protein</fullName>
    </recommendedName>
</protein>
<dbReference type="PANTHER" id="PTHR44303">
    <property type="entry name" value="DNAJ HOMOLOG SUBFAMILY C MEMBER 16"/>
    <property type="match status" value="1"/>
</dbReference>
<organism evidence="4 5">
    <name type="scientific">Canavalia gladiata</name>
    <name type="common">Sword bean</name>
    <name type="synonym">Dolichos gladiatus</name>
    <dbReference type="NCBI Taxonomy" id="3824"/>
    <lineage>
        <taxon>Eukaryota</taxon>
        <taxon>Viridiplantae</taxon>
        <taxon>Streptophyta</taxon>
        <taxon>Embryophyta</taxon>
        <taxon>Tracheophyta</taxon>
        <taxon>Spermatophyta</taxon>
        <taxon>Magnoliopsida</taxon>
        <taxon>eudicotyledons</taxon>
        <taxon>Gunneridae</taxon>
        <taxon>Pentapetalae</taxon>
        <taxon>rosids</taxon>
        <taxon>fabids</taxon>
        <taxon>Fabales</taxon>
        <taxon>Fabaceae</taxon>
        <taxon>Papilionoideae</taxon>
        <taxon>50 kb inversion clade</taxon>
        <taxon>NPAAA clade</taxon>
        <taxon>indigoferoid/millettioid clade</taxon>
        <taxon>Phaseoleae</taxon>
        <taxon>Canavalia</taxon>
    </lineage>
</organism>